<dbReference type="EMBL" id="LT906464">
    <property type="protein sequence ID" value="SNV98377.1"/>
    <property type="molecule type" value="Genomic_DNA"/>
</dbReference>
<sequence length="194" mass="22839">MIDLNELMTNSKILYLIIGSILTLITGTIAFAIQSLFKGIYKRKGRLHIFYKHIQGKASNTKAQIIKHKENEFQINIPLWVEFLNTTQVNKVVRDFNLVAYYKGNKIKDFKQINEYSKQRLPLANDGAYSFLIEGHNIQKYELYFILKTSNEIDEIKIRYYNLKNKPKTYNFLILDDNLLSGEINLDNHWNKIN</sequence>
<evidence type="ECO:0000313" key="2">
    <source>
        <dbReference type="EMBL" id="GGA82392.1"/>
    </source>
</evidence>
<reference evidence="2" key="4">
    <citation type="submission" date="2024-05" db="EMBL/GenBank/DDBJ databases">
        <authorList>
            <person name="Sun Q."/>
            <person name="Sedlacek I."/>
        </authorList>
    </citation>
    <scope>NUCLEOTIDE SEQUENCE</scope>
    <source>
        <strain evidence="2">CCM 4175</strain>
    </source>
</reference>
<reference evidence="5" key="3">
    <citation type="journal article" date="2019" name="Int. J. Syst. Evol. Microbiol.">
        <title>The Global Catalogue of Microorganisms (GCM) 10K type strain sequencing project: providing services to taxonomists for standard genome sequencing and annotation.</title>
        <authorList>
            <consortium name="The Broad Institute Genomics Platform"/>
            <consortium name="The Broad Institute Genome Sequencing Center for Infectious Disease"/>
            <person name="Wu L."/>
            <person name="Ma J."/>
        </authorList>
    </citation>
    <scope>NUCLEOTIDE SEQUENCE [LARGE SCALE GENOMIC DNA]</scope>
    <source>
        <strain evidence="5">CCM 4175</strain>
    </source>
</reference>
<feature type="transmembrane region" description="Helical" evidence="1">
    <location>
        <begin position="13"/>
        <end position="37"/>
    </location>
</feature>
<name>A0A240BR88_9STAP</name>
<dbReference type="AlphaFoldDB" id="A0A240BR88"/>
<proteinExistence type="predicted"/>
<keyword evidence="1" id="KW-0812">Transmembrane</keyword>
<keyword evidence="5" id="KW-1185">Reference proteome</keyword>
<evidence type="ECO:0000256" key="1">
    <source>
        <dbReference type="SAM" id="Phobius"/>
    </source>
</evidence>
<dbReference type="RefSeq" id="WP_095115015.1">
    <property type="nucleotide sequence ID" value="NZ_BMCB01000002.1"/>
</dbReference>
<organism evidence="3 4">
    <name type="scientific">Staphylococcus muscae</name>
    <dbReference type="NCBI Taxonomy" id="1294"/>
    <lineage>
        <taxon>Bacteria</taxon>
        <taxon>Bacillati</taxon>
        <taxon>Bacillota</taxon>
        <taxon>Bacilli</taxon>
        <taxon>Bacillales</taxon>
        <taxon>Staphylococcaceae</taxon>
        <taxon>Staphylococcus</taxon>
    </lineage>
</organism>
<dbReference type="KEGG" id="smus:C7J88_07460"/>
<reference evidence="3 4" key="2">
    <citation type="submission" date="2017-06" db="EMBL/GenBank/DDBJ databases">
        <authorList>
            <consortium name="Pathogen Informatics"/>
        </authorList>
    </citation>
    <scope>NUCLEOTIDE SEQUENCE [LARGE SCALE GENOMIC DNA]</scope>
    <source>
        <strain evidence="3 4">NCTC13833</strain>
    </source>
</reference>
<evidence type="ECO:0000313" key="4">
    <source>
        <dbReference type="Proteomes" id="UP000243706"/>
    </source>
</evidence>
<reference evidence="2" key="1">
    <citation type="journal article" date="2014" name="Int. J. Syst. Evol. Microbiol.">
        <title>Complete genome of a new Firmicutes species belonging to the dominant human colonic microbiota ('Ruminococcus bicirculans') reveals two chromosomes and a selective capacity to utilize plant glucans.</title>
        <authorList>
            <consortium name="NISC Comparative Sequencing Program"/>
            <person name="Wegmann U."/>
            <person name="Louis P."/>
            <person name="Goesmann A."/>
            <person name="Henrissat B."/>
            <person name="Duncan S.H."/>
            <person name="Flint H.J."/>
        </authorList>
    </citation>
    <scope>NUCLEOTIDE SEQUENCE</scope>
    <source>
        <strain evidence="2">CCM 4175</strain>
    </source>
</reference>
<dbReference type="Proteomes" id="UP000243706">
    <property type="component" value="Chromosome 1"/>
</dbReference>
<accession>A0A240BR88</accession>
<keyword evidence="1" id="KW-1133">Transmembrane helix</keyword>
<gene>
    <name evidence="2" type="ORF">GCM10007183_03250</name>
    <name evidence="3" type="ORF">SAMEA4412661_00059</name>
</gene>
<evidence type="ECO:0000313" key="5">
    <source>
        <dbReference type="Proteomes" id="UP000652995"/>
    </source>
</evidence>
<keyword evidence="1" id="KW-0472">Membrane</keyword>
<evidence type="ECO:0000313" key="3">
    <source>
        <dbReference type="EMBL" id="SNV98377.1"/>
    </source>
</evidence>
<protein>
    <submittedName>
        <fullName evidence="3">Uncharacterized protein</fullName>
    </submittedName>
</protein>
<dbReference type="Proteomes" id="UP000652995">
    <property type="component" value="Unassembled WGS sequence"/>
</dbReference>
<dbReference type="EMBL" id="BMCB01000002">
    <property type="protein sequence ID" value="GGA82392.1"/>
    <property type="molecule type" value="Genomic_DNA"/>
</dbReference>